<gene>
    <name evidence="3" type="ORF">EVG15_10535</name>
</gene>
<evidence type="ECO:0000313" key="3">
    <source>
        <dbReference type="EMBL" id="RZD17569.1"/>
    </source>
</evidence>
<dbReference type="InterPro" id="IPR003607">
    <property type="entry name" value="HD/PDEase_dom"/>
</dbReference>
<organism evidence="3 4">
    <name type="scientific">Candidatus Acididesulfobacter diazotrophicus</name>
    <dbReference type="NCBI Taxonomy" id="2597226"/>
    <lineage>
        <taxon>Bacteria</taxon>
        <taxon>Deltaproteobacteria</taxon>
        <taxon>Candidatus Acidulodesulfobacterales</taxon>
        <taxon>Candidatus Acididesulfobacter</taxon>
    </lineage>
</organism>
<dbReference type="Gene3D" id="3.30.420.150">
    <property type="entry name" value="Exopolyphosphatase. Domain 2"/>
    <property type="match status" value="1"/>
</dbReference>
<dbReference type="InterPro" id="IPR043129">
    <property type="entry name" value="ATPase_NBD"/>
</dbReference>
<dbReference type="PANTHER" id="PTHR30005">
    <property type="entry name" value="EXOPOLYPHOSPHATASE"/>
    <property type="match status" value="1"/>
</dbReference>
<name>A0A519BJZ0_9DELT</name>
<comment type="caution">
    <text evidence="3">The sequence shown here is derived from an EMBL/GenBank/DDBJ whole genome shotgun (WGS) entry which is preliminary data.</text>
</comment>
<dbReference type="Proteomes" id="UP000319296">
    <property type="component" value="Unassembled WGS sequence"/>
</dbReference>
<accession>A0A519BJZ0</accession>
<dbReference type="Gene3D" id="3.30.420.40">
    <property type="match status" value="1"/>
</dbReference>
<evidence type="ECO:0000259" key="2">
    <source>
        <dbReference type="Pfam" id="PF21447"/>
    </source>
</evidence>
<dbReference type="EMBL" id="SGBB01000032">
    <property type="protein sequence ID" value="RZD17569.1"/>
    <property type="molecule type" value="Genomic_DNA"/>
</dbReference>
<evidence type="ECO:0000259" key="1">
    <source>
        <dbReference type="Pfam" id="PF02541"/>
    </source>
</evidence>
<protein>
    <submittedName>
        <fullName evidence="3">HD domain-containing protein</fullName>
    </submittedName>
</protein>
<dbReference type="InterPro" id="IPR048950">
    <property type="entry name" value="Ppx_GppA_C"/>
</dbReference>
<dbReference type="InterPro" id="IPR003695">
    <property type="entry name" value="Ppx_GppA_N"/>
</dbReference>
<dbReference type="Pfam" id="PF21447">
    <property type="entry name" value="Ppx-GppA_III"/>
    <property type="match status" value="1"/>
</dbReference>
<dbReference type="CDD" id="cd00077">
    <property type="entry name" value="HDc"/>
    <property type="match status" value="1"/>
</dbReference>
<dbReference type="Gene3D" id="1.10.3210.10">
    <property type="entry name" value="Hypothetical protein af1432"/>
    <property type="match status" value="1"/>
</dbReference>
<reference evidence="3 4" key="1">
    <citation type="journal article" date="2019" name="ISME J.">
        <title>Insights into ecological role of a new deltaproteobacterial order Candidatus Acidulodesulfobacterales by metagenomics and metatranscriptomics.</title>
        <authorList>
            <person name="Tan S."/>
            <person name="Liu J."/>
            <person name="Fang Y."/>
            <person name="Hedlund B.P."/>
            <person name="Lian Z.H."/>
            <person name="Huang L.Y."/>
            <person name="Li J.T."/>
            <person name="Huang L.N."/>
            <person name="Li W.J."/>
            <person name="Jiang H.C."/>
            <person name="Dong H.L."/>
            <person name="Shu W.S."/>
        </authorList>
    </citation>
    <scope>NUCLEOTIDE SEQUENCE [LARGE SCALE GENOMIC DNA]</scope>
    <source>
        <strain evidence="3">AP1</strain>
    </source>
</reference>
<feature type="domain" description="Ppx/GppA phosphatase C-terminal" evidence="2">
    <location>
        <begin position="299"/>
        <end position="459"/>
    </location>
</feature>
<dbReference type="GO" id="GO:0016462">
    <property type="term" value="F:pyrophosphatase activity"/>
    <property type="evidence" value="ECO:0007669"/>
    <property type="project" value="TreeGrafter"/>
</dbReference>
<feature type="domain" description="Ppx/GppA phosphatase N-terminal" evidence="1">
    <location>
        <begin position="24"/>
        <end position="260"/>
    </location>
</feature>
<dbReference type="AlphaFoldDB" id="A0A519BJZ0"/>
<dbReference type="Pfam" id="PF02541">
    <property type="entry name" value="Ppx-GppA"/>
    <property type="match status" value="1"/>
</dbReference>
<dbReference type="PANTHER" id="PTHR30005:SF0">
    <property type="entry name" value="RETROGRADE REGULATION PROTEIN 2"/>
    <property type="match status" value="1"/>
</dbReference>
<dbReference type="SUPFAM" id="SSF109604">
    <property type="entry name" value="HD-domain/PDEase-like"/>
    <property type="match status" value="1"/>
</dbReference>
<sequence>MHISEFTGKTEKTLEYLVKPLSVGKDTFSEGYISLENVYKAAEILNGFSKKLDEYDLWKNYMALCTSGVREAANRYFFIDHIKINTGIELKILEPSDEIYIKYLGVKYAMPEIDNYEENGLLFTNISSGNIFINILKKKKLILSEALPYGSLRLTQIFKDIPVQKQHKAYEQDIGKMVFTLKNLLPKKMNIKNMVSSGSSIAVLTDTLKPQKDIITKKDLVSAYNKIKEMNVHEIIDRFKLRQSQIEILIPTLITYLKIMDFAGVGFFYFSRNTFPYSMSLYYSKTIKDPRLYNRFKNTLYYIGEKYSFDKNHAKIVVKFALKIFNKLKKIHSLKWKDRHLLESACILHDIGYIIEPKYHEKHSYNIIKSIEFPGYSKEFIEMMAVISFLHKEKHDINKDEVSLKLPIEKRLIVYKLSSILRIADALDASHNQLISDLDIKIESNAVHIKANAKKYPYLEHLSFNNKSEMFTRTFGADITLETNSDFK</sequence>
<evidence type="ECO:0000313" key="4">
    <source>
        <dbReference type="Proteomes" id="UP000319296"/>
    </source>
</evidence>
<dbReference type="InterPro" id="IPR050273">
    <property type="entry name" value="GppA/Ppx_hydrolase"/>
</dbReference>
<dbReference type="SUPFAM" id="SSF53067">
    <property type="entry name" value="Actin-like ATPase domain"/>
    <property type="match status" value="2"/>
</dbReference>
<proteinExistence type="predicted"/>